<accession>A0AAW5BSU7</accession>
<comment type="caution">
    <text evidence="1">The sequence shown here is derived from an EMBL/GenBank/DDBJ whole genome shotgun (WGS) entry which is preliminary data.</text>
</comment>
<reference evidence="1" key="1">
    <citation type="submission" date="2022-01" db="EMBL/GenBank/DDBJ databases">
        <title>Collection of gut derived symbiotic bacterial strains cultured from healthy donors.</title>
        <authorList>
            <person name="Lin H."/>
            <person name="Kohout C."/>
            <person name="Waligurski E."/>
            <person name="Pamer E.G."/>
        </authorList>
    </citation>
    <scope>NUCLEOTIDE SEQUENCE</scope>
    <source>
        <strain evidence="1">DFI.6.55</strain>
    </source>
</reference>
<dbReference type="Proteomes" id="UP001299608">
    <property type="component" value="Unassembled WGS sequence"/>
</dbReference>
<evidence type="ECO:0000313" key="2">
    <source>
        <dbReference type="Proteomes" id="UP001299608"/>
    </source>
</evidence>
<sequence>MDEGQWNSFSETNTLKQIPWDKFYKDCRLKIYTRYDRIKDECPDYGSFPIIIAERRGHWQISRGRDWEKE</sequence>
<name>A0AAW5BSU7_9FIRM</name>
<dbReference type="AlphaFoldDB" id="A0AAW5BSU7"/>
<dbReference type="RefSeq" id="WP_238053680.1">
    <property type="nucleotide sequence ID" value="NZ_JAKNGE010000021.1"/>
</dbReference>
<proteinExistence type="predicted"/>
<organism evidence="1 2">
    <name type="scientific">Enterocloster aldenensis</name>
    <dbReference type="NCBI Taxonomy" id="358742"/>
    <lineage>
        <taxon>Bacteria</taxon>
        <taxon>Bacillati</taxon>
        <taxon>Bacillota</taxon>
        <taxon>Clostridia</taxon>
        <taxon>Lachnospirales</taxon>
        <taxon>Lachnospiraceae</taxon>
        <taxon>Enterocloster</taxon>
    </lineage>
</organism>
<evidence type="ECO:0000313" key="1">
    <source>
        <dbReference type="EMBL" id="MCG4747088.1"/>
    </source>
</evidence>
<dbReference type="EMBL" id="JAKNGE010000021">
    <property type="protein sequence ID" value="MCG4747088.1"/>
    <property type="molecule type" value="Genomic_DNA"/>
</dbReference>
<gene>
    <name evidence="1" type="ORF">L0N08_16805</name>
</gene>
<protein>
    <submittedName>
        <fullName evidence="1">Uncharacterized protein</fullName>
    </submittedName>
</protein>